<reference evidence="2" key="1">
    <citation type="submission" date="2019-06" db="EMBL/GenBank/DDBJ databases">
        <authorList>
            <person name="Murdoch R.W."/>
            <person name="Fathepure B."/>
        </authorList>
    </citation>
    <scope>NUCLEOTIDE SEQUENCE</scope>
</reference>
<evidence type="ECO:0000313" key="2">
    <source>
        <dbReference type="EMBL" id="QEA08054.1"/>
    </source>
</evidence>
<gene>
    <name evidence="2" type="ORF">KBTEX_04422</name>
</gene>
<dbReference type="EMBL" id="MN079701">
    <property type="protein sequence ID" value="QEA08054.1"/>
    <property type="molecule type" value="Genomic_DNA"/>
</dbReference>
<sequence length="72" mass="7649">MATATFSDSRLSIAFDAGVDGEGNAVVTHKSFNNVKTDANNDALYAIVQALAPLQQHEVSTIERDNTLILSA</sequence>
<dbReference type="Pfam" id="PF07872">
    <property type="entry name" value="DUF1659"/>
    <property type="match status" value="1"/>
</dbReference>
<name>A0A5B8RK91_9ZZZZ</name>
<feature type="domain" description="DUF1659" evidence="1">
    <location>
        <begin position="2"/>
        <end position="70"/>
    </location>
</feature>
<dbReference type="AlphaFoldDB" id="A0A5B8RK91"/>
<organism evidence="2">
    <name type="scientific">uncultured organism</name>
    <dbReference type="NCBI Taxonomy" id="155900"/>
    <lineage>
        <taxon>unclassified sequences</taxon>
        <taxon>environmental samples</taxon>
    </lineage>
</organism>
<proteinExistence type="predicted"/>
<protein>
    <recommendedName>
        <fullName evidence="1">DUF1659 domain-containing protein</fullName>
    </recommendedName>
</protein>
<accession>A0A5B8RK91</accession>
<evidence type="ECO:0000259" key="1">
    <source>
        <dbReference type="Pfam" id="PF07872"/>
    </source>
</evidence>
<dbReference type="InterPro" id="IPR012454">
    <property type="entry name" value="DUF1659"/>
</dbReference>